<organism evidence="1 2">
    <name type="scientific">Boeremia exigua</name>
    <dbReference type="NCBI Taxonomy" id="749465"/>
    <lineage>
        <taxon>Eukaryota</taxon>
        <taxon>Fungi</taxon>
        <taxon>Dikarya</taxon>
        <taxon>Ascomycota</taxon>
        <taxon>Pezizomycotina</taxon>
        <taxon>Dothideomycetes</taxon>
        <taxon>Pleosporomycetidae</taxon>
        <taxon>Pleosporales</taxon>
        <taxon>Pleosporineae</taxon>
        <taxon>Didymellaceae</taxon>
        <taxon>Boeremia</taxon>
    </lineage>
</organism>
<evidence type="ECO:0000313" key="1">
    <source>
        <dbReference type="EMBL" id="KAJ8112795.1"/>
    </source>
</evidence>
<protein>
    <submittedName>
        <fullName evidence="1">Uncharacterized protein</fullName>
    </submittedName>
</protein>
<dbReference type="EMBL" id="JAPHNI010000297">
    <property type="protein sequence ID" value="KAJ8112795.1"/>
    <property type="molecule type" value="Genomic_DNA"/>
</dbReference>
<proteinExistence type="predicted"/>
<gene>
    <name evidence="1" type="ORF">OPT61_g4917</name>
</gene>
<reference evidence="1" key="1">
    <citation type="submission" date="2022-11" db="EMBL/GenBank/DDBJ databases">
        <title>Genome Sequence of Boeremia exigua.</title>
        <authorList>
            <person name="Buettner E."/>
        </authorList>
    </citation>
    <scope>NUCLEOTIDE SEQUENCE</scope>
    <source>
        <strain evidence="1">CU02</strain>
    </source>
</reference>
<accession>A0ACC2IC97</accession>
<keyword evidence="2" id="KW-1185">Reference proteome</keyword>
<name>A0ACC2IC97_9PLEO</name>
<comment type="caution">
    <text evidence="1">The sequence shown here is derived from an EMBL/GenBank/DDBJ whole genome shotgun (WGS) entry which is preliminary data.</text>
</comment>
<evidence type="ECO:0000313" key="2">
    <source>
        <dbReference type="Proteomes" id="UP001153331"/>
    </source>
</evidence>
<sequence length="1713" mass="193277">MSTVTSALPYVNGTRVVSTEARREADFLEQILQIREAVFASKHPRIHLPSKVIEQVAPRPPQSTPLSRPSTNGIANGANATQSFPPRPDSSLPHTTQAHEFVSPAQHIQRPYSAKSASSGIDPVLLTKSDHLIRAELQLKRQQIERVLKDQFDKKGRGNDNEEREAHFNVEECLMQAHLRVPPVSGLQSTTNNSDGAESFDENSYYSSKADSWSSEDADANQSSRADATGSHISAGKQPVKAARAEPTVIDLDEETYEPADDIEIYEPEQVDLGDDADEEDYSPPPADVGPSESNRGRARDRGFGNVGANGSRRNSPSGAAPSIQNPRKRRREEKRQEKRREQQANKRVIRSPEPYIKEEPQSPPPLAESQPSKRRALQPLPTDVEAMSPRGPIYYREYDEPTSPTVIHTPQRRQQPQEQDLRRVASLQYARRPYSPGGSGGDLYAVPPEYRPLRAASHAFADRPEVPVFREPSSRASMAPRYVRERSRSPIYEPMPPPRRIVVDQYGNKYYAAPVDARESAAPPSRRIEVDPYYERAVTRDPALRAPARAEIYEDELGHRMPPPPPRRYMEAAEPELIDAQSYQQREASRRPVEVEYRPQPTMERRPMPHEEMGPPRYMSSRAYSVRPEVVRREVPEGYVRHESIQPGSIRASAQPRYREVSLAQQEPLERYAMAPPQSRRYVEEEVAPESYSALPRHIKSVIVLPIDFGCMDLPRIGTQPGSRAQAGCVYVMAASILHLDLDVPVRKRTQNQEAHVSASGWADSQEGIHSRPNMLGAFEGLTHDRAAGLQRCSRQHAEQQWTEAGVVGRRKPSSVRAVGAVLAVLLFAICGRIGVWYRVLKDVECSGPSAAAFLPVVLALYHSIRRPSQPHYPAWSADSRPKTLLLERVLTFTYADSTRYIVPSTLLSISGFLVLVKTSALRSTYICPVSNSAAALIPTLQFTGFVLDAAIVQILYRLVDDGISPIDDWSIRLEDGTSNNLLVGLTFIASSLVLVVTGIVVYPTMPEHREWMLSLPSEYLFGLLRLSLMIPFMTFCFLKSARLYGVMSAVLTVAFSSAYIGVLRALGTGSSHAFPPKSTVSLALCLTLLTIALVLHLVTDTNIESRFRSTVPVRLGRNQLTTLVLLLISFSVGVVIYRRQEPILEHPITALIAQANLEHEQWAAQAHRSQSLAQALVNYQQRYKRDPPPYFDKWYQFAVARNSIVIDDYDSIEEDLALYSSYTPDDLRLRTATVLATHRGVGGIRIRDGSADALSSVTEENQWVIDGAIAMIKQFAEFLPDMDLAFNLGSEPRVAVPFDRLQNALSNPQRYPVPEPSRARMDFSLDRADKWPNIDKIRNDPNFFEDARLKPSYQTYGSVACSPESRARKERHWNTKTFCHTCSMPHSMGAFVSNWSMAADLCHQPDIANLHGLYLSPANLTGTHGIVPIFSQSRTAGFVDILYPSPWNYVGKSKYDFDEKYPDPPFPQKEDVLFWRGPVEEGISTTGTWKGMLRQRLVHYLNFNTTSRLPMFLPKGDHSDRLEYIMKRRSDVKNLLETKVDAQFTALKHCAGQDCIDQSREFKTAEEVDLRRHWRYKYLFDADGAGFSHQFLPFLQSNSVVLKSSIFREWYDDRLTAWKHFVPVDLRLHDLFSILAYFGGYGVEERNKRMMEGRLKDAEAIARQGKVWTEKALRKEDMEVYMFRLLLEWGRLTDDKRTEIGFRMSRGSGEV</sequence>
<dbReference type="Proteomes" id="UP001153331">
    <property type="component" value="Unassembled WGS sequence"/>
</dbReference>